<dbReference type="RefSeq" id="WP_038740520.1">
    <property type="nucleotide sequence ID" value="NZ_KN323090.1"/>
</dbReference>
<evidence type="ECO:0000259" key="5">
    <source>
        <dbReference type="Pfam" id="PF00816"/>
    </source>
</evidence>
<accession>A0AA40JJ43</accession>
<evidence type="ECO:0000256" key="1">
    <source>
        <dbReference type="ARBA" id="ARBA00004453"/>
    </source>
</evidence>
<sequence length="93" mass="10569">MSTYQELVSERRELLAQIEEAKANERRLVIADVRKLVSDFGLTQKEVFGRMYKARSAGQKKARYRDPLSGATWTGLGRPPAWIVGKDRAQFAV</sequence>
<dbReference type="Pfam" id="PF00816">
    <property type="entry name" value="Histone_HNS"/>
    <property type="match status" value="1"/>
</dbReference>
<organism evidence="6 7">
    <name type="scientific">Burkholderia pseudomallei</name>
    <name type="common">Pseudomonas pseudomallei</name>
    <dbReference type="NCBI Taxonomy" id="28450"/>
    <lineage>
        <taxon>Bacteria</taxon>
        <taxon>Pseudomonadati</taxon>
        <taxon>Pseudomonadota</taxon>
        <taxon>Betaproteobacteria</taxon>
        <taxon>Burkholderiales</taxon>
        <taxon>Burkholderiaceae</taxon>
        <taxon>Burkholderia</taxon>
        <taxon>pseudomallei group</taxon>
    </lineage>
</organism>
<dbReference type="EMBL" id="JQIM01000007">
    <property type="protein sequence ID" value="KGX17077.1"/>
    <property type="molecule type" value="Genomic_DNA"/>
</dbReference>
<dbReference type="InterPro" id="IPR027444">
    <property type="entry name" value="H-NS_C_dom"/>
</dbReference>
<keyword evidence="3" id="KW-0963">Cytoplasm</keyword>
<gene>
    <name evidence="6" type="ORF">Y036_5941</name>
</gene>
<protein>
    <submittedName>
        <fullName evidence="6">H-NS histone family protein</fullName>
    </submittedName>
</protein>
<comment type="similarity">
    <text evidence="2">Belongs to the histone-like protein H-NS family.</text>
</comment>
<evidence type="ECO:0000313" key="7">
    <source>
        <dbReference type="Proteomes" id="UP000030475"/>
    </source>
</evidence>
<comment type="caution">
    <text evidence="6">The sequence shown here is derived from an EMBL/GenBank/DDBJ whole genome shotgun (WGS) entry which is preliminary data.</text>
</comment>
<dbReference type="GO" id="GO:0009295">
    <property type="term" value="C:nucleoid"/>
    <property type="evidence" value="ECO:0007669"/>
    <property type="project" value="UniProtKB-SubCell"/>
</dbReference>
<dbReference type="GO" id="GO:0003677">
    <property type="term" value="F:DNA binding"/>
    <property type="evidence" value="ECO:0007669"/>
    <property type="project" value="UniProtKB-KW"/>
</dbReference>
<comment type="subcellular location">
    <subcellularLocation>
        <location evidence="1">Cytoplasm</location>
        <location evidence="1">Nucleoid</location>
    </subcellularLocation>
</comment>
<dbReference type="Gene3D" id="4.10.430.30">
    <property type="match status" value="1"/>
</dbReference>
<evidence type="ECO:0000313" key="6">
    <source>
        <dbReference type="EMBL" id="KGX17077.1"/>
    </source>
</evidence>
<reference evidence="6 7" key="1">
    <citation type="submission" date="2014-08" db="EMBL/GenBank/DDBJ databases">
        <authorList>
            <person name="Bunnell A."/>
            <person name="Chain P.S."/>
            <person name="Chertkov O."/>
            <person name="Currie B.J."/>
            <person name="Daligault H.E."/>
            <person name="Davenport K.W."/>
            <person name="Davis C."/>
            <person name="Gleasner C.D."/>
            <person name="Johnson S.L."/>
            <person name="Kaestli M."/>
            <person name="Koren S."/>
            <person name="Kunde Y.A."/>
            <person name="Mayo M."/>
            <person name="McMurry K.K."/>
            <person name="Price E.P."/>
            <person name="Reitenga K.G."/>
            <person name="Robison R."/>
            <person name="Rosovitz M.J."/>
            <person name="Sarovich D.S."/>
            <person name="Teshima H."/>
        </authorList>
    </citation>
    <scope>NUCLEOTIDE SEQUENCE [LARGE SCALE GENOMIC DNA]</scope>
    <source>
        <strain evidence="6 7">MSHR44</strain>
    </source>
</reference>
<name>A0AA40JJ43_BURPE</name>
<keyword evidence="4" id="KW-0238">DNA-binding</keyword>
<evidence type="ECO:0000256" key="3">
    <source>
        <dbReference type="ARBA" id="ARBA00022490"/>
    </source>
</evidence>
<proteinExistence type="inferred from homology"/>
<dbReference type="PANTHER" id="PTHR38097:SF2">
    <property type="entry name" value="DNA-BINDING PROTEIN STPA"/>
    <property type="match status" value="1"/>
</dbReference>
<feature type="domain" description="DNA-binding protein H-NS-like C-terminal" evidence="5">
    <location>
        <begin position="62"/>
        <end position="93"/>
    </location>
</feature>
<dbReference type="Proteomes" id="UP000030475">
    <property type="component" value="Unassembled WGS sequence"/>
</dbReference>
<evidence type="ECO:0000256" key="4">
    <source>
        <dbReference type="ARBA" id="ARBA00023125"/>
    </source>
</evidence>
<evidence type="ECO:0000256" key="2">
    <source>
        <dbReference type="ARBA" id="ARBA00010610"/>
    </source>
</evidence>
<dbReference type="AlphaFoldDB" id="A0AA40JJ43"/>
<dbReference type="PANTHER" id="PTHR38097">
    <property type="match status" value="1"/>
</dbReference>
<dbReference type="SUPFAM" id="SSF81273">
    <property type="entry name" value="H-NS histone-like proteins"/>
    <property type="match status" value="1"/>
</dbReference>